<dbReference type="InterPro" id="IPR001461">
    <property type="entry name" value="Aspartic_peptidase_A1"/>
</dbReference>
<dbReference type="EMBL" id="JARPOI010000004">
    <property type="protein sequence ID" value="KAJ9182056.1"/>
    <property type="molecule type" value="Genomic_DNA"/>
</dbReference>
<comment type="caution">
    <text evidence="4">The sequence shown here is derived from an EMBL/GenBank/DDBJ whole genome shotgun (WGS) entry which is preliminary data.</text>
</comment>
<comment type="similarity">
    <text evidence="1">Belongs to the peptidase A1 family.</text>
</comment>
<name>A0ABQ9MP50_HEVBR</name>
<accession>A0ABQ9MP50</accession>
<dbReference type="Gene3D" id="2.40.70.10">
    <property type="entry name" value="Acid Proteases"/>
    <property type="match status" value="2"/>
</dbReference>
<evidence type="ECO:0000256" key="1">
    <source>
        <dbReference type="ARBA" id="ARBA00007447"/>
    </source>
</evidence>
<feature type="domain" description="Peptidase A1" evidence="3">
    <location>
        <begin position="46"/>
        <end position="434"/>
    </location>
</feature>
<keyword evidence="5" id="KW-1185">Reference proteome</keyword>
<evidence type="ECO:0000313" key="5">
    <source>
        <dbReference type="Proteomes" id="UP001174677"/>
    </source>
</evidence>
<organism evidence="4 5">
    <name type="scientific">Hevea brasiliensis</name>
    <name type="common">Para rubber tree</name>
    <name type="synonym">Siphonia brasiliensis</name>
    <dbReference type="NCBI Taxonomy" id="3981"/>
    <lineage>
        <taxon>Eukaryota</taxon>
        <taxon>Viridiplantae</taxon>
        <taxon>Streptophyta</taxon>
        <taxon>Embryophyta</taxon>
        <taxon>Tracheophyta</taxon>
        <taxon>Spermatophyta</taxon>
        <taxon>Magnoliopsida</taxon>
        <taxon>eudicotyledons</taxon>
        <taxon>Gunneridae</taxon>
        <taxon>Pentapetalae</taxon>
        <taxon>rosids</taxon>
        <taxon>fabids</taxon>
        <taxon>Malpighiales</taxon>
        <taxon>Euphorbiaceae</taxon>
        <taxon>Crotonoideae</taxon>
        <taxon>Micrandreae</taxon>
        <taxon>Hevea</taxon>
    </lineage>
</organism>
<proteinExistence type="inferred from homology"/>
<dbReference type="Pfam" id="PF14543">
    <property type="entry name" value="TAXi_N"/>
    <property type="match status" value="1"/>
</dbReference>
<sequence>MASSPRFILLSLLIFFSLSHAQTSSSHSKPKALVLPISKDASTLQYLTHLNLGTPSLQTTLVVDLGGRHLWIDCSSGYQSSTYRPGHCGSASCSLAKADCVSICPNPARPGCNNNTCKVLAKNSVFGGFLIPEVAIDTISIRSTDGSKAGSHVSIPNFIFACAESFDLINLASGAKGMLGLAKERVSMPTQLSSAFGGSFRRKFAICLPSNPKANGVLFFGDSPYQFHPGYDTSKVVEVSSSFRYTKLHVNYETTASPRLQGAQLPEYFVKITSILVNQKPVPINSTLLDFHKTGIGGSRITTVQPYTTLETAIYKSFVKVFDEQMLVTTGNRKVRKVAAVSPFKDCYRKEDLDMSLLGFSVPDIYLVFENRDVNWLITGANSMVEVSNDVVCLGFLDRGPNTGLTTTSIDIGAHQLQDNLLQFDIAASRLAFTSTLLLREVECSNFKF</sequence>
<evidence type="ECO:0000259" key="3">
    <source>
        <dbReference type="PROSITE" id="PS51767"/>
    </source>
</evidence>
<dbReference type="InterPro" id="IPR021109">
    <property type="entry name" value="Peptidase_aspartic_dom_sf"/>
</dbReference>
<feature type="signal peptide" evidence="2">
    <location>
        <begin position="1"/>
        <end position="21"/>
    </location>
</feature>
<evidence type="ECO:0000313" key="4">
    <source>
        <dbReference type="EMBL" id="KAJ9182056.1"/>
    </source>
</evidence>
<protein>
    <recommendedName>
        <fullName evidence="3">Peptidase A1 domain-containing protein</fullName>
    </recommendedName>
</protein>
<dbReference type="Pfam" id="PF14541">
    <property type="entry name" value="TAXi_C"/>
    <property type="match status" value="1"/>
</dbReference>
<reference evidence="4" key="1">
    <citation type="journal article" date="2023" name="Plant Biotechnol. J.">
        <title>Chromosome-level wild Hevea brasiliensis genome provides new tools for genomic-assisted breeding and valuable loci to elevate rubber yield.</title>
        <authorList>
            <person name="Cheng H."/>
            <person name="Song X."/>
            <person name="Hu Y."/>
            <person name="Wu T."/>
            <person name="Yang Q."/>
            <person name="An Z."/>
            <person name="Feng S."/>
            <person name="Deng Z."/>
            <person name="Wu W."/>
            <person name="Zeng X."/>
            <person name="Tu M."/>
            <person name="Wang X."/>
            <person name="Huang H."/>
        </authorList>
    </citation>
    <scope>NUCLEOTIDE SEQUENCE</scope>
    <source>
        <strain evidence="4">MT/VB/25A 57/8</strain>
    </source>
</reference>
<feature type="chain" id="PRO_5045121192" description="Peptidase A1 domain-containing protein" evidence="2">
    <location>
        <begin position="22"/>
        <end position="449"/>
    </location>
</feature>
<dbReference type="PANTHER" id="PTHR47965">
    <property type="entry name" value="ASPARTYL PROTEASE-RELATED"/>
    <property type="match status" value="1"/>
</dbReference>
<dbReference type="InterPro" id="IPR033121">
    <property type="entry name" value="PEPTIDASE_A1"/>
</dbReference>
<dbReference type="Proteomes" id="UP001174677">
    <property type="component" value="Chromosome 4"/>
</dbReference>
<dbReference type="InterPro" id="IPR032799">
    <property type="entry name" value="TAXi_C"/>
</dbReference>
<evidence type="ECO:0000256" key="2">
    <source>
        <dbReference type="SAM" id="SignalP"/>
    </source>
</evidence>
<dbReference type="PANTHER" id="PTHR47965:SF76">
    <property type="entry name" value="XYLANASE INHIBITOR C-TERMINAL DOMAIN-CONTAINING PROTEIN"/>
    <property type="match status" value="1"/>
</dbReference>
<dbReference type="PROSITE" id="PS51767">
    <property type="entry name" value="PEPTIDASE_A1"/>
    <property type="match status" value="1"/>
</dbReference>
<keyword evidence="2" id="KW-0732">Signal</keyword>
<dbReference type="InterPro" id="IPR032861">
    <property type="entry name" value="TAXi_N"/>
</dbReference>
<dbReference type="SUPFAM" id="SSF50630">
    <property type="entry name" value="Acid proteases"/>
    <property type="match status" value="1"/>
</dbReference>
<gene>
    <name evidence="4" type="ORF">P3X46_006089</name>
</gene>